<keyword evidence="6" id="KW-0342">GTP-binding</keyword>
<dbReference type="GeneID" id="90589614"/>
<dbReference type="PANTHER" id="PTHR11118:SF1">
    <property type="entry name" value="RNA-SPLICING LIGASE RTCB HOMOLOG"/>
    <property type="match status" value="1"/>
</dbReference>
<evidence type="ECO:0000313" key="14">
    <source>
        <dbReference type="Proteomes" id="UP001218034"/>
    </source>
</evidence>
<evidence type="ECO:0000256" key="9">
    <source>
        <dbReference type="ARBA" id="ARBA00045316"/>
    </source>
</evidence>
<accession>A0ABY8CIK2</accession>
<comment type="catalytic activity">
    <reaction evidence="11">
        <text>a 3'-end 2',3'-cyclophospho-ribonucleotide-RNA + a 5'-end dephospho-ribonucleoside-RNA + GTP + H2O = a ribonucleotidyl-ribonucleotide-RNA + GMP + diphosphate + H(+)</text>
        <dbReference type="Rhea" id="RHEA:68080"/>
        <dbReference type="Rhea" id="RHEA-COMP:10464"/>
        <dbReference type="Rhea" id="RHEA-COMP:13936"/>
        <dbReference type="Rhea" id="RHEA-COMP:17355"/>
        <dbReference type="ChEBI" id="CHEBI:15377"/>
        <dbReference type="ChEBI" id="CHEBI:15378"/>
        <dbReference type="ChEBI" id="CHEBI:33019"/>
        <dbReference type="ChEBI" id="CHEBI:37565"/>
        <dbReference type="ChEBI" id="CHEBI:58115"/>
        <dbReference type="ChEBI" id="CHEBI:83064"/>
        <dbReference type="ChEBI" id="CHEBI:138284"/>
        <dbReference type="ChEBI" id="CHEBI:173118"/>
        <dbReference type="EC" id="6.5.1.8"/>
    </reaction>
</comment>
<evidence type="ECO:0000313" key="13">
    <source>
        <dbReference type="EMBL" id="WEL19211.1"/>
    </source>
</evidence>
<keyword evidence="3 12" id="KW-0436">Ligase</keyword>
<evidence type="ECO:0000256" key="5">
    <source>
        <dbReference type="ARBA" id="ARBA00022741"/>
    </source>
</evidence>
<evidence type="ECO:0000256" key="10">
    <source>
        <dbReference type="ARBA" id="ARBA00047746"/>
    </source>
</evidence>
<keyword evidence="4 12" id="KW-0479">Metal-binding</keyword>
<comment type="function">
    <text evidence="9">Essential for tRNA splicing and maturation. Acts by directly joining spliced tRNA halves to mature-sized tRNAs. Joins RNA with 2',3'-cyclic-phosphate or 3'-phosphate ends to RNA with 5'-hydroxy ends.</text>
</comment>
<dbReference type="RefSeq" id="WP_347722083.1">
    <property type="nucleotide sequence ID" value="NZ_CP104395.1"/>
</dbReference>
<comment type="similarity">
    <text evidence="1 12">Belongs to the RtcB family.</text>
</comment>
<evidence type="ECO:0000256" key="8">
    <source>
        <dbReference type="ARBA" id="ARBA00033766"/>
    </source>
</evidence>
<dbReference type="Pfam" id="PF01139">
    <property type="entry name" value="RtcB"/>
    <property type="match status" value="1"/>
</dbReference>
<dbReference type="InterPro" id="IPR036025">
    <property type="entry name" value="RtcB-like_sf"/>
</dbReference>
<dbReference type="Gene3D" id="3.90.1860.10">
    <property type="entry name" value="tRNA-splicing ligase RtcB"/>
    <property type="match status" value="1"/>
</dbReference>
<dbReference type="GO" id="GO:0016874">
    <property type="term" value="F:ligase activity"/>
    <property type="evidence" value="ECO:0007669"/>
    <property type="project" value="UniProtKB-KW"/>
</dbReference>
<gene>
    <name evidence="12 13" type="primary">rtcB</name>
    <name evidence="13" type="ORF">SVXNc_0179</name>
</gene>
<protein>
    <recommendedName>
        <fullName evidence="8 12">tRNA-splicing ligase RtcB</fullName>
        <ecNumber evidence="12">6.5.1.-</ecNumber>
    </recommendedName>
</protein>
<evidence type="ECO:0000256" key="11">
    <source>
        <dbReference type="ARBA" id="ARBA00049514"/>
    </source>
</evidence>
<dbReference type="PROSITE" id="PS01288">
    <property type="entry name" value="UPF0027"/>
    <property type="match status" value="1"/>
</dbReference>
<sequence length="474" mass="52411">MSIEVEKVEENIYEIPKEGEMNVPARIYASEKLLEKIKDDKTLEQVKNVATLPGIQKHSIVMPDGHQGYGFPIGGVAAVSMENGVVSPGGIGYDINCGVRVLKTDLTAEEIEGHEQQLANIMYSKIPAGLGGGGYIDIDEDELEEVLEKGMDWMLENGHAKESDLERCEENGRLPGDPSKVPEKAKKRGIKQLGSLGSGNHFLEVQRVDEIFNEEVAEKFGLEKDQILVMIHSGSRGLGHQTCTEYLRKFEKQYPEEVESLPDKELIYAPIEDQPAQDYIDAMYAVANFAWCNRQAMTEAIRDCFDRIFGETEIDLVYDVCHNIAKEETHEVDGKDVDVLVHRKGATRAMPKGRKEVPEVYEDVGQPVLIPGTMGTSSYILVGGQNSLNVSFGSTAHGAGRLKSRTQAKQDYWGEDVQRDLKHEGVYVKAVSGSTVAEEAPGAYKDVDEVIKVSDELDIGRKVAKMKPIVNIKG</sequence>
<dbReference type="PANTHER" id="PTHR11118">
    <property type="entry name" value="RNA-SPLICING LIGASE RTCB HOMOLOG"/>
    <property type="match status" value="1"/>
</dbReference>
<comment type="subunit">
    <text evidence="2 12">Monomer.</text>
</comment>
<dbReference type="EC" id="6.5.1.-" evidence="12"/>
<evidence type="ECO:0000256" key="1">
    <source>
        <dbReference type="ARBA" id="ARBA00008071"/>
    </source>
</evidence>
<evidence type="ECO:0000256" key="6">
    <source>
        <dbReference type="ARBA" id="ARBA00023134"/>
    </source>
</evidence>
<dbReference type="SUPFAM" id="SSF103365">
    <property type="entry name" value="Hypothetical protein PH1602"/>
    <property type="match status" value="1"/>
</dbReference>
<evidence type="ECO:0000256" key="2">
    <source>
        <dbReference type="ARBA" id="ARBA00011245"/>
    </source>
</evidence>
<evidence type="ECO:0000256" key="7">
    <source>
        <dbReference type="ARBA" id="ARBA00023211"/>
    </source>
</evidence>
<evidence type="ECO:0000256" key="12">
    <source>
        <dbReference type="RuleBase" id="RU371113"/>
    </source>
</evidence>
<name>A0ABY8CIK2_9ARCH</name>
<evidence type="ECO:0000256" key="4">
    <source>
        <dbReference type="ARBA" id="ARBA00022723"/>
    </source>
</evidence>
<comment type="catalytic activity">
    <reaction evidence="10">
        <text>a 3'-end 3'-phospho-ribonucleotide-RNA + a 5'-end dephospho-ribonucleoside-RNA + GTP = a ribonucleotidyl-ribonucleotide-RNA + GMP + diphosphate</text>
        <dbReference type="Rhea" id="RHEA:68076"/>
        <dbReference type="Rhea" id="RHEA-COMP:10463"/>
        <dbReference type="Rhea" id="RHEA-COMP:13936"/>
        <dbReference type="Rhea" id="RHEA-COMP:17355"/>
        <dbReference type="ChEBI" id="CHEBI:33019"/>
        <dbReference type="ChEBI" id="CHEBI:37565"/>
        <dbReference type="ChEBI" id="CHEBI:58115"/>
        <dbReference type="ChEBI" id="CHEBI:83062"/>
        <dbReference type="ChEBI" id="CHEBI:138284"/>
        <dbReference type="ChEBI" id="CHEBI:173118"/>
        <dbReference type="EC" id="6.5.1.8"/>
    </reaction>
</comment>
<proteinExistence type="inferred from homology"/>
<reference evidence="13 14" key="1">
    <citation type="submission" date="2022-09" db="EMBL/GenBank/DDBJ databases">
        <title>Xylan utilization by haloarchaea-nanohaloarchaea associations.</title>
        <authorList>
            <person name="Yakimov M."/>
        </authorList>
    </citation>
    <scope>NUCLEOTIDE SEQUENCE [LARGE SCALE GENOMIC DNA]</scope>
    <source>
        <strain evidence="13 14">SVXNc</strain>
    </source>
</reference>
<comment type="cofactor">
    <cofactor evidence="12">
        <name>Mn(2+)</name>
        <dbReference type="ChEBI" id="CHEBI:29035"/>
    </cofactor>
    <text evidence="12">Binds 2 manganese ions per subunit.</text>
</comment>
<dbReference type="Proteomes" id="UP001218034">
    <property type="component" value="Chromosome"/>
</dbReference>
<keyword evidence="14" id="KW-1185">Reference proteome</keyword>
<organism evidence="13 14">
    <name type="scientific">Candidatus Nanohalococcus occultus</name>
    <dbReference type="NCBI Taxonomy" id="2978047"/>
    <lineage>
        <taxon>Archaea</taxon>
        <taxon>Candidatus Nanohalarchaeota</taxon>
        <taxon>Candidatus Nanohalarchaeota incertae sedis</taxon>
        <taxon>Candidatus Nanohalococcus</taxon>
    </lineage>
</organism>
<dbReference type="EMBL" id="CP104395">
    <property type="protein sequence ID" value="WEL19211.1"/>
    <property type="molecule type" value="Genomic_DNA"/>
</dbReference>
<keyword evidence="5" id="KW-0547">Nucleotide-binding</keyword>
<keyword evidence="7 12" id="KW-0464">Manganese</keyword>
<dbReference type="InterPro" id="IPR001233">
    <property type="entry name" value="RtcB"/>
</dbReference>
<evidence type="ECO:0000256" key="3">
    <source>
        <dbReference type="ARBA" id="ARBA00022598"/>
    </source>
</evidence>